<dbReference type="Proteomes" id="UP000779900">
    <property type="component" value="Unassembled WGS sequence"/>
</dbReference>
<comment type="caution">
    <text evidence="7">The sequence shown here is derived from an EMBL/GenBank/DDBJ whole genome shotgun (WGS) entry which is preliminary data.</text>
</comment>
<reference evidence="7" key="1">
    <citation type="submission" date="2019-03" db="EMBL/GenBank/DDBJ databases">
        <title>Lake Tanganyika Metagenome-Assembled Genomes (MAGs).</title>
        <authorList>
            <person name="Tran P."/>
        </authorList>
    </citation>
    <scope>NUCLEOTIDE SEQUENCE</scope>
    <source>
        <strain evidence="7">K_DeepCast_150m_m2_040</strain>
    </source>
</reference>
<dbReference type="EMBL" id="VGIR01000031">
    <property type="protein sequence ID" value="MBM3331486.1"/>
    <property type="molecule type" value="Genomic_DNA"/>
</dbReference>
<evidence type="ECO:0000256" key="5">
    <source>
        <dbReference type="SAM" id="Phobius"/>
    </source>
</evidence>
<dbReference type="AlphaFoldDB" id="A0A937XG96"/>
<dbReference type="Pfam" id="PF05154">
    <property type="entry name" value="TM2"/>
    <property type="match status" value="1"/>
</dbReference>
<dbReference type="PANTHER" id="PTHR21016">
    <property type="entry name" value="BETA-AMYLOID BINDING PROTEIN-RELATED"/>
    <property type="match status" value="1"/>
</dbReference>
<evidence type="ECO:0000313" key="7">
    <source>
        <dbReference type="EMBL" id="MBM3331486.1"/>
    </source>
</evidence>
<keyword evidence="3 5" id="KW-1133">Transmembrane helix</keyword>
<feature type="domain" description="TM2" evidence="6">
    <location>
        <begin position="38"/>
        <end position="86"/>
    </location>
</feature>
<evidence type="ECO:0000259" key="6">
    <source>
        <dbReference type="Pfam" id="PF05154"/>
    </source>
</evidence>
<name>A0A937XG96_UNCW3</name>
<evidence type="ECO:0000256" key="2">
    <source>
        <dbReference type="ARBA" id="ARBA00022692"/>
    </source>
</evidence>
<dbReference type="InterPro" id="IPR050932">
    <property type="entry name" value="TM2D1-3-like"/>
</dbReference>
<comment type="subcellular location">
    <subcellularLocation>
        <location evidence="1">Membrane</location>
        <topology evidence="1">Multi-pass membrane protein</topology>
    </subcellularLocation>
</comment>
<dbReference type="PANTHER" id="PTHR21016:SF25">
    <property type="entry name" value="TM2 DOMAIN-CONTAINING PROTEIN DDB_G0277895-RELATED"/>
    <property type="match status" value="1"/>
</dbReference>
<dbReference type="GO" id="GO:0016020">
    <property type="term" value="C:membrane"/>
    <property type="evidence" value="ECO:0007669"/>
    <property type="project" value="UniProtKB-SubCell"/>
</dbReference>
<evidence type="ECO:0000256" key="4">
    <source>
        <dbReference type="ARBA" id="ARBA00023136"/>
    </source>
</evidence>
<evidence type="ECO:0000256" key="3">
    <source>
        <dbReference type="ARBA" id="ARBA00022989"/>
    </source>
</evidence>
<dbReference type="InterPro" id="IPR007829">
    <property type="entry name" value="TM2"/>
</dbReference>
<evidence type="ECO:0000256" key="1">
    <source>
        <dbReference type="ARBA" id="ARBA00004141"/>
    </source>
</evidence>
<feature type="transmembrane region" description="Helical" evidence="5">
    <location>
        <begin position="68"/>
        <end position="89"/>
    </location>
</feature>
<keyword evidence="2 5" id="KW-0812">Transmembrane</keyword>
<accession>A0A937XG96</accession>
<protein>
    <submittedName>
        <fullName evidence="7">TM2 domain-containing protein</fullName>
    </submittedName>
</protein>
<gene>
    <name evidence="7" type="ORF">FJY68_06490</name>
</gene>
<evidence type="ECO:0000313" key="8">
    <source>
        <dbReference type="Proteomes" id="UP000779900"/>
    </source>
</evidence>
<proteinExistence type="predicted"/>
<keyword evidence="4 5" id="KW-0472">Membrane</keyword>
<organism evidence="7 8">
    <name type="scientific">candidate division WOR-3 bacterium</name>
    <dbReference type="NCBI Taxonomy" id="2052148"/>
    <lineage>
        <taxon>Bacteria</taxon>
        <taxon>Bacteria division WOR-3</taxon>
    </lineage>
</organism>
<sequence>MTCEKCGKELPEGTTTCPGCAVNPAPQPVTAPVVADDSKDWLTALLLSIFLGQLGVDRFYMGYIGLGVLKLLTGGGCGIWWLVDVILIATDGLKDAKGKKLHRK</sequence>